<dbReference type="InterPro" id="IPR036565">
    <property type="entry name" value="Mur-like_cat_sf"/>
</dbReference>
<protein>
    <submittedName>
        <fullName evidence="9">Dihydrofolate synthase</fullName>
    </submittedName>
</protein>
<dbReference type="OrthoDB" id="9809356at2"/>
<dbReference type="PROSITE" id="PS01012">
    <property type="entry name" value="FOLYLPOLYGLU_SYNT_2"/>
    <property type="match status" value="1"/>
</dbReference>
<dbReference type="NCBIfam" id="TIGR01499">
    <property type="entry name" value="folC"/>
    <property type="match status" value="1"/>
</dbReference>
<evidence type="ECO:0000256" key="3">
    <source>
        <dbReference type="ARBA" id="ARBA00022723"/>
    </source>
</evidence>
<feature type="domain" description="Mur ligase central" evidence="8">
    <location>
        <begin position="48"/>
        <end position="227"/>
    </location>
</feature>
<sequence length="412" mass="47004">MQVLMQNMEQIEQWMNVYTEGAPKDIQRLKDILTDLGHPELKAPAIHVTGTNGKGSTCRYIEKIARDHGYSTLLFTSPHLVNLSERIRYNQEDVNERDFIDLMNEVRQHIEDLHIPAMTYFEVLTLAYFVYASKVDVDVMIVEVGIGGRTDYTNVLPSAVRVITSIGRDHIPGLGKNEAAITRQKAGIIHQGDRTVIGEMDQAYIDIIQKAVDENEGQLISYKSEAAVQVPQLGFYQVWNAQTALAAFRNFTEVNHLHFDEDTAIEAIHETEIPGRLERVIDMPETYIDGAHNISAIQVLVPEIQKSFAGREVIMMFAALTRKDIKESLDYVATFPAIDLHVTSFDYYDARSREDYLADTDAHFVENWYDYYMDIAHNKPEAVIIFCGSFYFISEVREKLQSGDIYENISNF</sequence>
<evidence type="ECO:0000256" key="5">
    <source>
        <dbReference type="ARBA" id="ARBA00022840"/>
    </source>
</evidence>
<dbReference type="InterPro" id="IPR018109">
    <property type="entry name" value="Folylpolyglutamate_synth_CS"/>
</dbReference>
<dbReference type="RefSeq" id="WP_123779236.1">
    <property type="nucleotide sequence ID" value="NZ_RKMG01000003.1"/>
</dbReference>
<evidence type="ECO:0000313" key="9">
    <source>
        <dbReference type="EMBL" id="RPA63637.1"/>
    </source>
</evidence>
<dbReference type="GO" id="GO:0008841">
    <property type="term" value="F:dihydrofolate synthase activity"/>
    <property type="evidence" value="ECO:0007669"/>
    <property type="project" value="TreeGrafter"/>
</dbReference>
<dbReference type="GO" id="GO:0005737">
    <property type="term" value="C:cytoplasm"/>
    <property type="evidence" value="ECO:0007669"/>
    <property type="project" value="TreeGrafter"/>
</dbReference>
<evidence type="ECO:0000256" key="6">
    <source>
        <dbReference type="ARBA" id="ARBA00022842"/>
    </source>
</evidence>
<dbReference type="InterPro" id="IPR036615">
    <property type="entry name" value="Mur_ligase_C_dom_sf"/>
</dbReference>
<dbReference type="GO" id="GO:0004326">
    <property type="term" value="F:tetrahydrofolylpolyglutamate synthase activity"/>
    <property type="evidence" value="ECO:0007669"/>
    <property type="project" value="InterPro"/>
</dbReference>
<keyword evidence="2 7" id="KW-0436">Ligase</keyword>
<dbReference type="Proteomes" id="UP000273977">
    <property type="component" value="Unassembled WGS sequence"/>
</dbReference>
<evidence type="ECO:0000259" key="8">
    <source>
        <dbReference type="Pfam" id="PF08245"/>
    </source>
</evidence>
<keyword evidence="4 7" id="KW-0547">Nucleotide-binding</keyword>
<accession>A0A3N4GQ81</accession>
<comment type="similarity">
    <text evidence="1 7">Belongs to the folylpolyglutamate synthase family.</text>
</comment>
<proteinExistence type="inferred from homology"/>
<evidence type="ECO:0000256" key="2">
    <source>
        <dbReference type="ARBA" id="ARBA00022598"/>
    </source>
</evidence>
<dbReference type="SUPFAM" id="SSF53244">
    <property type="entry name" value="MurD-like peptide ligases, peptide-binding domain"/>
    <property type="match status" value="1"/>
</dbReference>
<evidence type="ECO:0000256" key="1">
    <source>
        <dbReference type="ARBA" id="ARBA00008276"/>
    </source>
</evidence>
<name>A0A3N4GQ81_9LACT</name>
<evidence type="ECO:0000256" key="4">
    <source>
        <dbReference type="ARBA" id="ARBA00022741"/>
    </source>
</evidence>
<dbReference type="InterPro" id="IPR001645">
    <property type="entry name" value="Folylpolyglutamate_synth"/>
</dbReference>
<dbReference type="PIRSF" id="PIRSF001563">
    <property type="entry name" value="Folylpolyglu_synth"/>
    <property type="match status" value="1"/>
</dbReference>
<dbReference type="Gene3D" id="3.40.1190.10">
    <property type="entry name" value="Mur-like, catalytic domain"/>
    <property type="match status" value="1"/>
</dbReference>
<dbReference type="SUPFAM" id="SSF53623">
    <property type="entry name" value="MurD-like peptide ligases, catalytic domain"/>
    <property type="match status" value="1"/>
</dbReference>
<dbReference type="GO" id="GO:0005524">
    <property type="term" value="F:ATP binding"/>
    <property type="evidence" value="ECO:0007669"/>
    <property type="project" value="UniProtKB-KW"/>
</dbReference>
<dbReference type="Pfam" id="PF08245">
    <property type="entry name" value="Mur_ligase_M"/>
    <property type="match status" value="1"/>
</dbReference>
<dbReference type="Gene3D" id="3.90.190.20">
    <property type="entry name" value="Mur ligase, C-terminal domain"/>
    <property type="match status" value="1"/>
</dbReference>
<dbReference type="PANTHER" id="PTHR11136:SF0">
    <property type="entry name" value="DIHYDROFOLATE SYNTHETASE-RELATED"/>
    <property type="match status" value="1"/>
</dbReference>
<comment type="caution">
    <text evidence="9">The sequence shown here is derived from an EMBL/GenBank/DDBJ whole genome shotgun (WGS) entry which is preliminary data.</text>
</comment>
<dbReference type="PANTHER" id="PTHR11136">
    <property type="entry name" value="FOLYLPOLYGLUTAMATE SYNTHASE-RELATED"/>
    <property type="match status" value="1"/>
</dbReference>
<keyword evidence="5 7" id="KW-0067">ATP-binding</keyword>
<organism evidence="9 10">
    <name type="scientific">Aerococcus agrisoli</name>
    <dbReference type="NCBI Taxonomy" id="2487350"/>
    <lineage>
        <taxon>Bacteria</taxon>
        <taxon>Bacillati</taxon>
        <taxon>Bacillota</taxon>
        <taxon>Bacilli</taxon>
        <taxon>Lactobacillales</taxon>
        <taxon>Aerococcaceae</taxon>
        <taxon>Aerococcus</taxon>
    </lineage>
</organism>
<dbReference type="InterPro" id="IPR013221">
    <property type="entry name" value="Mur_ligase_cen"/>
</dbReference>
<keyword evidence="6" id="KW-0460">Magnesium</keyword>
<evidence type="ECO:0000256" key="7">
    <source>
        <dbReference type="PIRNR" id="PIRNR001563"/>
    </source>
</evidence>
<keyword evidence="10" id="KW-1185">Reference proteome</keyword>
<dbReference type="GO" id="GO:0046872">
    <property type="term" value="F:metal ion binding"/>
    <property type="evidence" value="ECO:0007669"/>
    <property type="project" value="UniProtKB-KW"/>
</dbReference>
<dbReference type="AlphaFoldDB" id="A0A3N4GQ81"/>
<evidence type="ECO:0000313" key="10">
    <source>
        <dbReference type="Proteomes" id="UP000273977"/>
    </source>
</evidence>
<reference evidence="9 10" key="1">
    <citation type="submission" date="2018-11" db="EMBL/GenBank/DDBJ databases">
        <title>Aerococcus sp. SJQ22, whole genome shotgun sequence.</title>
        <authorList>
            <person name="Sun L."/>
            <person name="Gao X."/>
            <person name="Chen W."/>
            <person name="Huang K."/>
        </authorList>
    </citation>
    <scope>NUCLEOTIDE SEQUENCE [LARGE SCALE GENOMIC DNA]</scope>
    <source>
        <strain evidence="9 10">SJQ22</strain>
    </source>
</reference>
<dbReference type="EMBL" id="RKMG01000003">
    <property type="protein sequence ID" value="RPA63637.1"/>
    <property type="molecule type" value="Genomic_DNA"/>
</dbReference>
<keyword evidence="3" id="KW-0479">Metal-binding</keyword>
<gene>
    <name evidence="9" type="ORF">EF384_01575</name>
</gene>